<evidence type="ECO:0000313" key="2">
    <source>
        <dbReference type="Proteomes" id="UP000064967"/>
    </source>
</evidence>
<gene>
    <name evidence="1" type="ORF">AKJ09_08011</name>
</gene>
<sequence>MKRLGDLCILLRRGVRRRVLSSRFPRRATRREKSIVAAAPRTMTRKKAARPSRRFAFAVGAKPNTRRPMLVTVFEVSSLVAEHR</sequence>
<name>A0A0K1Q6I7_9BACT</name>
<reference evidence="1 2" key="1">
    <citation type="submission" date="2015-08" db="EMBL/GenBank/DDBJ databases">
        <authorList>
            <person name="Babu N.S."/>
            <person name="Beckwith C.J."/>
            <person name="Beseler K.G."/>
            <person name="Brison A."/>
            <person name="Carone J.V."/>
            <person name="Caskin T.P."/>
            <person name="Diamond M."/>
            <person name="Durham M.E."/>
            <person name="Foxe J.M."/>
            <person name="Go M."/>
            <person name="Henderson B.A."/>
            <person name="Jones I.B."/>
            <person name="McGettigan J.A."/>
            <person name="Micheletti S.J."/>
            <person name="Nasrallah M.E."/>
            <person name="Ortiz D."/>
            <person name="Piller C.R."/>
            <person name="Privatt S.R."/>
            <person name="Schneider S.L."/>
            <person name="Sharp S."/>
            <person name="Smith T.C."/>
            <person name="Stanton J.D."/>
            <person name="Ullery H.E."/>
            <person name="Wilson R.J."/>
            <person name="Serrano M.G."/>
            <person name="Buck G."/>
            <person name="Lee V."/>
            <person name="Wang Y."/>
            <person name="Carvalho R."/>
            <person name="Voegtly L."/>
            <person name="Shi R."/>
            <person name="Duckworth R."/>
            <person name="Johnson A."/>
            <person name="Loviza R."/>
            <person name="Walstead R."/>
            <person name="Shah Z."/>
            <person name="Kiflezghi M."/>
            <person name="Wade K."/>
            <person name="Ball S.L."/>
            <person name="Bradley K.W."/>
            <person name="Asai D.J."/>
            <person name="Bowman C.A."/>
            <person name="Russell D.A."/>
            <person name="Pope W.H."/>
            <person name="Jacobs-Sera D."/>
            <person name="Hendrix R.W."/>
            <person name="Hatfull G.F."/>
        </authorList>
    </citation>
    <scope>NUCLEOTIDE SEQUENCE [LARGE SCALE GENOMIC DNA]</scope>
    <source>
        <strain evidence="1 2">DSM 27648</strain>
    </source>
</reference>
<organism evidence="1 2">
    <name type="scientific">Labilithrix luteola</name>
    <dbReference type="NCBI Taxonomy" id="1391654"/>
    <lineage>
        <taxon>Bacteria</taxon>
        <taxon>Pseudomonadati</taxon>
        <taxon>Myxococcota</taxon>
        <taxon>Polyangia</taxon>
        <taxon>Polyangiales</taxon>
        <taxon>Labilitrichaceae</taxon>
        <taxon>Labilithrix</taxon>
    </lineage>
</organism>
<keyword evidence="2" id="KW-1185">Reference proteome</keyword>
<proteinExistence type="predicted"/>
<evidence type="ECO:0000313" key="1">
    <source>
        <dbReference type="EMBL" id="AKV01348.1"/>
    </source>
</evidence>
<dbReference type="KEGG" id="llu:AKJ09_08011"/>
<dbReference type="EMBL" id="CP012333">
    <property type="protein sequence ID" value="AKV01348.1"/>
    <property type="molecule type" value="Genomic_DNA"/>
</dbReference>
<accession>A0A0K1Q6I7</accession>
<dbReference type="Proteomes" id="UP000064967">
    <property type="component" value="Chromosome"/>
</dbReference>
<dbReference type="AlphaFoldDB" id="A0A0K1Q6I7"/>
<protein>
    <submittedName>
        <fullName evidence="1">Uncharacterized protein</fullName>
    </submittedName>
</protein>